<dbReference type="Gene3D" id="1.10.150.130">
    <property type="match status" value="1"/>
</dbReference>
<evidence type="ECO:0000256" key="1">
    <source>
        <dbReference type="ARBA" id="ARBA00023125"/>
    </source>
</evidence>
<dbReference type="OrthoDB" id="5540525at2759"/>
<comment type="caution">
    <text evidence="3">The sequence shown here is derived from an EMBL/GenBank/DDBJ whole genome shotgun (WGS) entry which is preliminary data.</text>
</comment>
<dbReference type="EMBL" id="JANBTX010000017">
    <property type="protein sequence ID" value="KAJ2689959.1"/>
    <property type="molecule type" value="Genomic_DNA"/>
</dbReference>
<dbReference type="Proteomes" id="UP001151516">
    <property type="component" value="Unassembled WGS sequence"/>
</dbReference>
<dbReference type="GO" id="GO:0003677">
    <property type="term" value="F:DNA binding"/>
    <property type="evidence" value="ECO:0007669"/>
    <property type="project" value="UniProtKB-KW"/>
</dbReference>
<reference evidence="3" key="1">
    <citation type="submission" date="2022-07" db="EMBL/GenBank/DDBJ databases">
        <title>Phylogenomic reconstructions and comparative analyses of Kickxellomycotina fungi.</title>
        <authorList>
            <person name="Reynolds N.K."/>
            <person name="Stajich J.E."/>
            <person name="Barry K."/>
            <person name="Grigoriev I.V."/>
            <person name="Crous P."/>
            <person name="Smith M.E."/>
        </authorList>
    </citation>
    <scope>NUCLEOTIDE SEQUENCE</scope>
    <source>
        <strain evidence="3">CBS 109367</strain>
    </source>
</reference>
<accession>A0A9W8GJI4</accession>
<gene>
    <name evidence="3" type="ORF">IWW39_001070</name>
</gene>
<protein>
    <recommendedName>
        <fullName evidence="5">Core-binding (CB) domain-containing protein</fullName>
    </recommendedName>
</protein>
<sequence length="141" mass="15591">MAGVKEAAPLDSMEPEDDASAASVSGADDESDEVVGQGRVMRLHRQVVIRNAFLGRGLSEAESISYSKRWTKQTNNTYDKAWSKWVTWCDSRELDPTRRSDEDLAKFITELNTSSSSGTRLRVVVKSVWSIVDGTVHLKGA</sequence>
<evidence type="ECO:0000313" key="3">
    <source>
        <dbReference type="EMBL" id="KAJ2689959.1"/>
    </source>
</evidence>
<evidence type="ECO:0008006" key="5">
    <source>
        <dbReference type="Google" id="ProtNLM"/>
    </source>
</evidence>
<dbReference type="SUPFAM" id="SSF47823">
    <property type="entry name" value="lambda integrase-like, N-terminal domain"/>
    <property type="match status" value="1"/>
</dbReference>
<feature type="region of interest" description="Disordered" evidence="2">
    <location>
        <begin position="1"/>
        <end position="37"/>
    </location>
</feature>
<organism evidence="3 4">
    <name type="scientific">Coemansia spiralis</name>
    <dbReference type="NCBI Taxonomy" id="417178"/>
    <lineage>
        <taxon>Eukaryota</taxon>
        <taxon>Fungi</taxon>
        <taxon>Fungi incertae sedis</taxon>
        <taxon>Zoopagomycota</taxon>
        <taxon>Kickxellomycotina</taxon>
        <taxon>Kickxellomycetes</taxon>
        <taxon>Kickxellales</taxon>
        <taxon>Kickxellaceae</taxon>
        <taxon>Coemansia</taxon>
    </lineage>
</organism>
<evidence type="ECO:0000256" key="2">
    <source>
        <dbReference type="SAM" id="MobiDB-lite"/>
    </source>
</evidence>
<keyword evidence="1" id="KW-0238">DNA-binding</keyword>
<name>A0A9W8GJI4_9FUNG</name>
<keyword evidence="4" id="KW-1185">Reference proteome</keyword>
<dbReference type="InterPro" id="IPR010998">
    <property type="entry name" value="Integrase_recombinase_N"/>
</dbReference>
<evidence type="ECO:0000313" key="4">
    <source>
        <dbReference type="Proteomes" id="UP001151516"/>
    </source>
</evidence>
<proteinExistence type="predicted"/>
<dbReference type="AlphaFoldDB" id="A0A9W8GJI4"/>